<name>A0A0B6ZTY4_9EUPU</name>
<proteinExistence type="predicted"/>
<protein>
    <submittedName>
        <fullName evidence="1">Uncharacterized protein</fullName>
    </submittedName>
</protein>
<reference evidence="1" key="1">
    <citation type="submission" date="2014-12" db="EMBL/GenBank/DDBJ databases">
        <title>Insight into the proteome of Arion vulgaris.</title>
        <authorList>
            <person name="Aradska J."/>
            <person name="Bulat T."/>
            <person name="Smidak R."/>
            <person name="Sarate P."/>
            <person name="Gangsoo J."/>
            <person name="Sialana F."/>
            <person name="Bilban M."/>
            <person name="Lubec G."/>
        </authorList>
    </citation>
    <scope>NUCLEOTIDE SEQUENCE</scope>
    <source>
        <tissue evidence="1">Skin</tissue>
    </source>
</reference>
<accession>A0A0B6ZTY4</accession>
<sequence length="88" mass="10205">EVFCVAGTDPTPFIEYIFDKSNDKASAIYVRGDDMTEFPARHLCEKLMTIKFLPYTEGVSSTKLRKDLFNSNFCDYSLTFHRDDVMPY</sequence>
<dbReference type="EMBL" id="HACG01024952">
    <property type="protein sequence ID" value="CEK71817.1"/>
    <property type="molecule type" value="Transcribed_RNA"/>
</dbReference>
<gene>
    <name evidence="1" type="primary">ORF79936</name>
</gene>
<feature type="non-terminal residue" evidence="1">
    <location>
        <position position="1"/>
    </location>
</feature>
<evidence type="ECO:0000313" key="1">
    <source>
        <dbReference type="EMBL" id="CEK71817.1"/>
    </source>
</evidence>
<dbReference type="AlphaFoldDB" id="A0A0B6ZTY4"/>
<organism evidence="1">
    <name type="scientific">Arion vulgaris</name>
    <dbReference type="NCBI Taxonomy" id="1028688"/>
    <lineage>
        <taxon>Eukaryota</taxon>
        <taxon>Metazoa</taxon>
        <taxon>Spiralia</taxon>
        <taxon>Lophotrochozoa</taxon>
        <taxon>Mollusca</taxon>
        <taxon>Gastropoda</taxon>
        <taxon>Heterobranchia</taxon>
        <taxon>Euthyneura</taxon>
        <taxon>Panpulmonata</taxon>
        <taxon>Eupulmonata</taxon>
        <taxon>Stylommatophora</taxon>
        <taxon>Helicina</taxon>
        <taxon>Arionoidea</taxon>
        <taxon>Arionidae</taxon>
        <taxon>Arion</taxon>
    </lineage>
</organism>